<dbReference type="RefSeq" id="WP_024837890.1">
    <property type="nucleotide sequence ID" value="NZ_CP113524.1"/>
</dbReference>
<dbReference type="EMBL" id="CP113524">
    <property type="protein sequence ID" value="WAJ23956.1"/>
    <property type="molecule type" value="Genomic_DNA"/>
</dbReference>
<evidence type="ECO:0008006" key="3">
    <source>
        <dbReference type="Google" id="ProtNLM"/>
    </source>
</evidence>
<gene>
    <name evidence="1" type="ORF">OW255_00035</name>
</gene>
<dbReference type="Proteomes" id="UP001163115">
    <property type="component" value="Chromosome"/>
</dbReference>
<accession>A0ABY7ABM0</accession>
<evidence type="ECO:0000313" key="2">
    <source>
        <dbReference type="Proteomes" id="UP001163115"/>
    </source>
</evidence>
<reference evidence="1" key="1">
    <citation type="submission" date="2022-11" db="EMBL/GenBank/DDBJ databases">
        <title>Lacrimispora xylanolytica sy1, complete genome.</title>
        <authorList>
            <person name="Choi S."/>
        </authorList>
    </citation>
    <scope>NUCLEOTIDE SEQUENCE</scope>
    <source>
        <strain evidence="1">Sy1</strain>
    </source>
</reference>
<organism evidence="1 2">
    <name type="scientific">Lacrimispora xylanolytica</name>
    <dbReference type="NCBI Taxonomy" id="29375"/>
    <lineage>
        <taxon>Bacteria</taxon>
        <taxon>Bacillati</taxon>
        <taxon>Bacillota</taxon>
        <taxon>Clostridia</taxon>
        <taxon>Lachnospirales</taxon>
        <taxon>Lachnospiraceae</taxon>
        <taxon>Lacrimispora</taxon>
    </lineage>
</organism>
<protein>
    <recommendedName>
        <fullName evidence="3">Immunity protein 30 domain-containing protein</fullName>
    </recommendedName>
</protein>
<proteinExistence type="predicted"/>
<sequence length="139" mass="16612">MYNEFDKYLLGYFTDDYWYDEGFTIARDMLSEFSDNDWLKLQEEVLKKNIEWQKKLAYCIDNTSKMYELEILLTLSTVKDNELFNICIDSLRSFIIDDNYKKIVSLNEALVEQVNDLIGTPNKGIQKEIYQKFIVTLRE</sequence>
<keyword evidence="2" id="KW-1185">Reference proteome</keyword>
<evidence type="ECO:0000313" key="1">
    <source>
        <dbReference type="EMBL" id="WAJ23956.1"/>
    </source>
</evidence>
<name>A0ABY7ABM0_9FIRM</name>